<proteinExistence type="predicted"/>
<organism evidence="2 3">
    <name type="scientific">Calocera cornea HHB12733</name>
    <dbReference type="NCBI Taxonomy" id="1353952"/>
    <lineage>
        <taxon>Eukaryota</taxon>
        <taxon>Fungi</taxon>
        <taxon>Dikarya</taxon>
        <taxon>Basidiomycota</taxon>
        <taxon>Agaricomycotina</taxon>
        <taxon>Dacrymycetes</taxon>
        <taxon>Dacrymycetales</taxon>
        <taxon>Dacrymycetaceae</taxon>
        <taxon>Calocera</taxon>
    </lineage>
</organism>
<dbReference type="EMBL" id="KV423980">
    <property type="protein sequence ID" value="KZT56255.1"/>
    <property type="molecule type" value="Genomic_DNA"/>
</dbReference>
<reference evidence="2 3" key="1">
    <citation type="journal article" date="2016" name="Mol. Biol. Evol.">
        <title>Comparative Genomics of Early-Diverging Mushroom-Forming Fungi Provides Insights into the Origins of Lignocellulose Decay Capabilities.</title>
        <authorList>
            <person name="Nagy L.G."/>
            <person name="Riley R."/>
            <person name="Tritt A."/>
            <person name="Adam C."/>
            <person name="Daum C."/>
            <person name="Floudas D."/>
            <person name="Sun H."/>
            <person name="Yadav J.S."/>
            <person name="Pangilinan J."/>
            <person name="Larsson K.H."/>
            <person name="Matsuura K."/>
            <person name="Barry K."/>
            <person name="Labutti K."/>
            <person name="Kuo R."/>
            <person name="Ohm R.A."/>
            <person name="Bhattacharya S.S."/>
            <person name="Shirouzu T."/>
            <person name="Yoshinaga Y."/>
            <person name="Martin F.M."/>
            <person name="Grigoriev I.V."/>
            <person name="Hibbett D.S."/>
        </authorList>
    </citation>
    <scope>NUCLEOTIDE SEQUENCE [LARGE SCALE GENOMIC DNA]</scope>
    <source>
        <strain evidence="2 3">HHB12733</strain>
    </source>
</reference>
<accession>A0A165F5Y6</accession>
<dbReference type="InParanoid" id="A0A165F5Y6"/>
<dbReference type="Proteomes" id="UP000076842">
    <property type="component" value="Unassembled WGS sequence"/>
</dbReference>
<evidence type="ECO:0000313" key="2">
    <source>
        <dbReference type="EMBL" id="KZT56255.1"/>
    </source>
</evidence>
<keyword evidence="3" id="KW-1185">Reference proteome</keyword>
<name>A0A165F5Y6_9BASI</name>
<sequence length="183" mass="20244">MRRELGYAVDNGGRNCSTFGGPRLCGRDWTLFRASHFLPPRPGPADTPRRRRCPPCHERQHGMRPGEQSARGWPFESGRHTTGSASPDRNMPVTALEPFRGSGTAHCSSRDTHCCILNPLLSVHWSFLRAALYTDPTTLLVRECGRIATPHKAWGLRSMPEVDTARSPPNASHTTAAQDSMCL</sequence>
<feature type="compositionally biased region" description="Polar residues" evidence="1">
    <location>
        <begin position="167"/>
        <end position="183"/>
    </location>
</feature>
<dbReference type="AlphaFoldDB" id="A0A165F5Y6"/>
<evidence type="ECO:0000313" key="3">
    <source>
        <dbReference type="Proteomes" id="UP000076842"/>
    </source>
</evidence>
<feature type="region of interest" description="Disordered" evidence="1">
    <location>
        <begin position="161"/>
        <end position="183"/>
    </location>
</feature>
<protein>
    <submittedName>
        <fullName evidence="2">Uncharacterized protein</fullName>
    </submittedName>
</protein>
<evidence type="ECO:0000256" key="1">
    <source>
        <dbReference type="SAM" id="MobiDB-lite"/>
    </source>
</evidence>
<gene>
    <name evidence="2" type="ORF">CALCODRAFT_320987</name>
</gene>
<feature type="region of interest" description="Disordered" evidence="1">
    <location>
        <begin position="37"/>
        <end position="92"/>
    </location>
</feature>